<proteinExistence type="predicted"/>
<name>A0A2W7C9M6_9HYPH</name>
<dbReference type="EMBL" id="MZXV01000013">
    <property type="protein sequence ID" value="PZV39902.1"/>
    <property type="molecule type" value="Genomic_DNA"/>
</dbReference>
<evidence type="ECO:0000313" key="2">
    <source>
        <dbReference type="Proteomes" id="UP000248616"/>
    </source>
</evidence>
<accession>A0A2W7C9M6</accession>
<gene>
    <name evidence="1" type="ORF">B5V02_08335</name>
</gene>
<dbReference type="AlphaFoldDB" id="A0A2W7C9M6"/>
<protein>
    <submittedName>
        <fullName evidence="1">Uncharacterized protein</fullName>
    </submittedName>
</protein>
<keyword evidence="2" id="KW-1185">Reference proteome</keyword>
<reference evidence="2" key="1">
    <citation type="submission" date="2017-03" db="EMBL/GenBank/DDBJ databases">
        <authorList>
            <person name="Safronova V.I."/>
            <person name="Sazanova A.L."/>
            <person name="Chirak E.R."/>
        </authorList>
    </citation>
    <scope>NUCLEOTIDE SEQUENCE [LARGE SCALE GENOMIC DNA]</scope>
    <source>
        <strain evidence="2">Ach-343</strain>
    </source>
</reference>
<organism evidence="1 2">
    <name type="scientific">Mesorhizobium kowhaii</name>
    <dbReference type="NCBI Taxonomy" id="1300272"/>
    <lineage>
        <taxon>Bacteria</taxon>
        <taxon>Pseudomonadati</taxon>
        <taxon>Pseudomonadota</taxon>
        <taxon>Alphaproteobacteria</taxon>
        <taxon>Hyphomicrobiales</taxon>
        <taxon>Phyllobacteriaceae</taxon>
        <taxon>Mesorhizobium</taxon>
    </lineage>
</organism>
<sequence length="85" mass="9815">MIQYAISTTGEKPYLVELRTSFDHGYNHADRSVLSFDELTAFRDAAAKYTRQAQWKREGLADCQGRRMEDLLDLTEARLKQLTVC</sequence>
<evidence type="ECO:0000313" key="1">
    <source>
        <dbReference type="EMBL" id="PZV39902.1"/>
    </source>
</evidence>
<dbReference type="Proteomes" id="UP000248616">
    <property type="component" value="Unassembled WGS sequence"/>
</dbReference>
<comment type="caution">
    <text evidence="1">The sequence shown here is derived from an EMBL/GenBank/DDBJ whole genome shotgun (WGS) entry which is preliminary data.</text>
</comment>